<name>A0A060IDK5_RHIET</name>
<gene>
    <name evidence="3" type="ORF">IE4771_PB00066</name>
</gene>
<dbReference type="EMBL" id="CP006988">
    <property type="protein sequence ID" value="AIC29801.1"/>
    <property type="molecule type" value="Genomic_DNA"/>
</dbReference>
<protein>
    <submittedName>
        <fullName evidence="3">Response regulator CheY-like domain-containing protein</fullName>
    </submittedName>
</protein>
<evidence type="ECO:0000256" key="1">
    <source>
        <dbReference type="PROSITE-ProRule" id="PRU00169"/>
    </source>
</evidence>
<feature type="domain" description="Response regulatory" evidence="2">
    <location>
        <begin position="13"/>
        <end position="123"/>
    </location>
</feature>
<feature type="modified residue" description="4-aspartylphosphate" evidence="1">
    <location>
        <position position="63"/>
    </location>
</feature>
<sequence>MLLMSQGNLNGKKVLVVEDEYLQARTIADALIEHGADVIGPFPTVEKALLHCGPDEIDGAILDVKVGDVTSFPIAESLCRDGIPFIFLTGYDREIIPPRFKSVPHYLKPFVGRDAPTALALAIARGRSGSSARSERETSHETR</sequence>
<keyword evidence="1" id="KW-0597">Phosphoprotein</keyword>
<dbReference type="PROSITE" id="PS50110">
    <property type="entry name" value="RESPONSE_REGULATORY"/>
    <property type="match status" value="1"/>
</dbReference>
<evidence type="ECO:0000259" key="2">
    <source>
        <dbReference type="PROSITE" id="PS50110"/>
    </source>
</evidence>
<dbReference type="KEGG" id="rei:IE4771_PB00066"/>
<keyword evidence="3" id="KW-0614">Plasmid</keyword>
<evidence type="ECO:0000313" key="4">
    <source>
        <dbReference type="Proteomes" id="UP000027180"/>
    </source>
</evidence>
<organism evidence="3 4">
    <name type="scientific">Rhizobium etli bv. mimosae str. IE4771</name>
    <dbReference type="NCBI Taxonomy" id="1432050"/>
    <lineage>
        <taxon>Bacteria</taxon>
        <taxon>Pseudomonadati</taxon>
        <taxon>Pseudomonadota</taxon>
        <taxon>Alphaproteobacteria</taxon>
        <taxon>Hyphomicrobiales</taxon>
        <taxon>Rhizobiaceae</taxon>
        <taxon>Rhizobium/Agrobacterium group</taxon>
        <taxon>Rhizobium</taxon>
    </lineage>
</organism>
<geneLocation type="plasmid" evidence="3 4">
    <name>pRetIE4771b</name>
</geneLocation>
<dbReference type="GO" id="GO:0000160">
    <property type="term" value="P:phosphorelay signal transduction system"/>
    <property type="evidence" value="ECO:0007669"/>
    <property type="project" value="InterPro"/>
</dbReference>
<dbReference type="InterPro" id="IPR001789">
    <property type="entry name" value="Sig_transdc_resp-reg_receiver"/>
</dbReference>
<accession>A0A060IDK5</accession>
<dbReference type="OrthoDB" id="582170at2"/>
<dbReference type="Gene3D" id="3.40.50.2300">
    <property type="match status" value="1"/>
</dbReference>
<dbReference type="HOGENOM" id="CLU_000445_69_11_5"/>
<evidence type="ECO:0000313" key="3">
    <source>
        <dbReference type="EMBL" id="AIC29801.1"/>
    </source>
</evidence>
<dbReference type="SUPFAM" id="SSF52172">
    <property type="entry name" value="CheY-like"/>
    <property type="match status" value="1"/>
</dbReference>
<dbReference type="Proteomes" id="UP000027180">
    <property type="component" value="Plasmid pRetIE4771b"/>
</dbReference>
<proteinExistence type="predicted"/>
<dbReference type="AlphaFoldDB" id="A0A060IDK5"/>
<dbReference type="InterPro" id="IPR011006">
    <property type="entry name" value="CheY-like_superfamily"/>
</dbReference>
<reference evidence="3 4" key="1">
    <citation type="submission" date="2013-12" db="EMBL/GenBank/DDBJ databases">
        <title>Complete genome sequence of Rhizobium etli bv. mimosae IE4771.</title>
        <authorList>
            <person name="Bustos P."/>
            <person name="Santamaria R.I."/>
            <person name="Lozano L."/>
            <person name="Ormeno-Orrillo E."/>
            <person name="Rogel M.A."/>
            <person name="Romero D."/>
            <person name="Cevallos M.A."/>
            <person name="Martinez-Romero E."/>
            <person name="Gonzalez V."/>
        </authorList>
    </citation>
    <scope>NUCLEOTIDE SEQUENCE [LARGE SCALE GENOMIC DNA]</scope>
    <source>
        <strain evidence="3 4">IE4771</strain>
        <plasmid evidence="4">Plasmid pRetIE4771b</plasmid>
    </source>
</reference>